<feature type="transmembrane region" description="Helical" evidence="6">
    <location>
        <begin position="7"/>
        <end position="31"/>
    </location>
</feature>
<dbReference type="OrthoDB" id="5416392at2"/>
<feature type="transmembrane region" description="Helical" evidence="6">
    <location>
        <begin position="214"/>
        <end position="236"/>
    </location>
</feature>
<dbReference type="InterPro" id="IPR000620">
    <property type="entry name" value="EamA_dom"/>
</dbReference>
<feature type="transmembrane region" description="Helical" evidence="6">
    <location>
        <begin position="184"/>
        <end position="202"/>
    </location>
</feature>
<keyword evidence="2" id="KW-1003">Cell membrane</keyword>
<feature type="domain" description="EamA" evidence="7">
    <location>
        <begin position="155"/>
        <end position="288"/>
    </location>
</feature>
<protein>
    <recommendedName>
        <fullName evidence="7">EamA domain-containing protein</fullName>
    </recommendedName>
</protein>
<dbReference type="InterPro" id="IPR037185">
    <property type="entry name" value="EmrE-like"/>
</dbReference>
<dbReference type="PANTHER" id="PTHR42920">
    <property type="entry name" value="OS03G0707200 PROTEIN-RELATED"/>
    <property type="match status" value="1"/>
</dbReference>
<evidence type="ECO:0000256" key="2">
    <source>
        <dbReference type="ARBA" id="ARBA00022475"/>
    </source>
</evidence>
<dbReference type="PANTHER" id="PTHR42920:SF11">
    <property type="entry name" value="INNER MEMBRANE PROTEIN YTFF"/>
    <property type="match status" value="1"/>
</dbReference>
<feature type="transmembrane region" description="Helical" evidence="6">
    <location>
        <begin position="154"/>
        <end position="172"/>
    </location>
</feature>
<name>A0A2Z6B072_9BACT</name>
<dbReference type="SUPFAM" id="SSF103481">
    <property type="entry name" value="Multidrug resistance efflux transporter EmrE"/>
    <property type="match status" value="2"/>
</dbReference>
<evidence type="ECO:0000313" key="9">
    <source>
        <dbReference type="Proteomes" id="UP000269883"/>
    </source>
</evidence>
<comment type="subcellular location">
    <subcellularLocation>
        <location evidence="1">Cell membrane</location>
        <topology evidence="1">Multi-pass membrane protein</topology>
    </subcellularLocation>
</comment>
<dbReference type="InterPro" id="IPR051258">
    <property type="entry name" value="Diverse_Substrate_Transporter"/>
</dbReference>
<reference evidence="8 9" key="1">
    <citation type="journal article" date="2018" name="Sci. Adv.">
        <title>Multi-heme cytochromes provide a pathway for survival in energy-limited environments.</title>
        <authorList>
            <person name="Deng X."/>
            <person name="Dohmae N."/>
            <person name="Nealson K.H."/>
            <person name="Hashimoto K."/>
            <person name="Okamoto A."/>
        </authorList>
    </citation>
    <scope>NUCLEOTIDE SEQUENCE [LARGE SCALE GENOMIC DNA]</scope>
    <source>
        <strain evidence="8 9">IS5</strain>
    </source>
</reference>
<organism evidence="8 9">
    <name type="scientific">Desulfovibrio ferrophilus</name>
    <dbReference type="NCBI Taxonomy" id="241368"/>
    <lineage>
        <taxon>Bacteria</taxon>
        <taxon>Pseudomonadati</taxon>
        <taxon>Thermodesulfobacteriota</taxon>
        <taxon>Desulfovibrionia</taxon>
        <taxon>Desulfovibrionales</taxon>
        <taxon>Desulfovibrionaceae</taxon>
        <taxon>Desulfovibrio</taxon>
    </lineage>
</organism>
<evidence type="ECO:0000259" key="7">
    <source>
        <dbReference type="Pfam" id="PF00892"/>
    </source>
</evidence>
<feature type="transmembrane region" description="Helical" evidence="6">
    <location>
        <begin position="248"/>
        <end position="267"/>
    </location>
</feature>
<proteinExistence type="predicted"/>
<evidence type="ECO:0000256" key="5">
    <source>
        <dbReference type="ARBA" id="ARBA00023136"/>
    </source>
</evidence>
<accession>A0A2Z6B072</accession>
<feature type="transmembrane region" description="Helical" evidence="6">
    <location>
        <begin position="67"/>
        <end position="86"/>
    </location>
</feature>
<evidence type="ECO:0000256" key="6">
    <source>
        <dbReference type="SAM" id="Phobius"/>
    </source>
</evidence>
<dbReference type="KEGG" id="dfl:DFE_2122"/>
<dbReference type="Proteomes" id="UP000269883">
    <property type="component" value="Chromosome"/>
</dbReference>
<dbReference type="Pfam" id="PF00892">
    <property type="entry name" value="EamA"/>
    <property type="match status" value="2"/>
</dbReference>
<evidence type="ECO:0000313" key="8">
    <source>
        <dbReference type="EMBL" id="BBD08848.1"/>
    </source>
</evidence>
<dbReference type="GO" id="GO:0005886">
    <property type="term" value="C:plasma membrane"/>
    <property type="evidence" value="ECO:0007669"/>
    <property type="project" value="UniProtKB-SubCell"/>
</dbReference>
<feature type="transmembrane region" description="Helical" evidence="6">
    <location>
        <begin position="125"/>
        <end position="142"/>
    </location>
</feature>
<evidence type="ECO:0000256" key="4">
    <source>
        <dbReference type="ARBA" id="ARBA00022989"/>
    </source>
</evidence>
<evidence type="ECO:0000256" key="3">
    <source>
        <dbReference type="ARBA" id="ARBA00022692"/>
    </source>
</evidence>
<keyword evidence="9" id="KW-1185">Reference proteome</keyword>
<keyword evidence="5 6" id="KW-0472">Membrane</keyword>
<dbReference type="Gene3D" id="1.10.3730.20">
    <property type="match status" value="1"/>
</dbReference>
<keyword evidence="4 6" id="KW-1133">Transmembrane helix</keyword>
<feature type="domain" description="EamA" evidence="7">
    <location>
        <begin position="8"/>
        <end position="141"/>
    </location>
</feature>
<feature type="transmembrane region" description="Helical" evidence="6">
    <location>
        <begin position="98"/>
        <end position="118"/>
    </location>
</feature>
<dbReference type="EMBL" id="AP017378">
    <property type="protein sequence ID" value="BBD08848.1"/>
    <property type="molecule type" value="Genomic_DNA"/>
</dbReference>
<feature type="transmembrane region" description="Helical" evidence="6">
    <location>
        <begin position="37"/>
        <end position="55"/>
    </location>
</feature>
<dbReference type="RefSeq" id="WP_126379291.1">
    <property type="nucleotide sequence ID" value="NZ_AP017378.1"/>
</dbReference>
<keyword evidence="3 6" id="KW-0812">Transmembrane</keyword>
<sequence length="293" mass="31335">MKTTSPLLAYLALTMASLLWGGSFIAMKYALATFDPMIIIFGRMALGFAVMLPFATRIRQGCTPRPGDFKFLVFMALCEPCLYFVFEANALQYTTASQAGMITATLPLMVSMAAIPILKEKVSPGTLFGFGLAVAGVVWLSTSGVATEDAPNPMLGNILEVLAMASAVGYIITSKHLSTRYSPLYLTMFMAGAGTVFFLPTLLLPGTHLPTSFPTGPCLAVAFLGIAVTLGAFFCYNYGVKCIPTSQAAAFINLIPVFTATMGWLFLGEIFTYQQFAASTLVLGGVLISQHKK</sequence>
<evidence type="ECO:0000256" key="1">
    <source>
        <dbReference type="ARBA" id="ARBA00004651"/>
    </source>
</evidence>
<gene>
    <name evidence="8" type="ORF">DFE_2122</name>
</gene>
<dbReference type="AlphaFoldDB" id="A0A2Z6B072"/>